<name>A0A0D0BH94_9AGAR</name>
<dbReference type="FunFam" id="3.20.20.70:FF:000062">
    <property type="entry name" value="Cytochrome b2, mitochondrial, putative"/>
    <property type="match status" value="1"/>
</dbReference>
<proteinExistence type="inferred from homology"/>
<dbReference type="PROSITE" id="PS00191">
    <property type="entry name" value="CYTOCHROME_B5_1"/>
    <property type="match status" value="1"/>
</dbReference>
<comment type="similarity">
    <text evidence="22">Belongs to the cytochrome b5 family.</text>
</comment>
<evidence type="ECO:0000313" key="25">
    <source>
        <dbReference type="EMBL" id="KIK54136.1"/>
    </source>
</evidence>
<dbReference type="Proteomes" id="UP000053593">
    <property type="component" value="Unassembled WGS sequence"/>
</dbReference>
<keyword evidence="8" id="KW-0288">FMN</keyword>
<gene>
    <name evidence="25" type="ORF">GYMLUDRAFT_48947</name>
</gene>
<evidence type="ECO:0000256" key="9">
    <source>
        <dbReference type="ARBA" id="ARBA00022723"/>
    </source>
</evidence>
<dbReference type="InterPro" id="IPR001199">
    <property type="entry name" value="Cyt_B5-like_heme/steroid-bd"/>
</dbReference>
<comment type="cofactor">
    <cofactor evidence="1">
        <name>FMN</name>
        <dbReference type="ChEBI" id="CHEBI:58210"/>
    </cofactor>
</comment>
<dbReference type="PROSITE" id="PS51349">
    <property type="entry name" value="FMN_HYDROXY_ACID_DH_2"/>
    <property type="match status" value="1"/>
</dbReference>
<feature type="domain" description="FMN hydroxy acid dehydrogenase" evidence="24">
    <location>
        <begin position="112"/>
        <end position="481"/>
    </location>
</feature>
<dbReference type="HOGENOM" id="CLU_020639_1_1_1"/>
<evidence type="ECO:0000256" key="20">
    <source>
        <dbReference type="ARBA" id="ARBA00078774"/>
    </source>
</evidence>
<comment type="similarity">
    <text evidence="16">In the N-terminal section; belongs to the cytochrome b5 family.</text>
</comment>
<evidence type="ECO:0000256" key="13">
    <source>
        <dbReference type="ARBA" id="ARBA00023128"/>
    </source>
</evidence>
<evidence type="ECO:0000256" key="18">
    <source>
        <dbReference type="ARBA" id="ARBA00068515"/>
    </source>
</evidence>
<dbReference type="InterPro" id="IPR013785">
    <property type="entry name" value="Aldolase_TIM"/>
</dbReference>
<dbReference type="FunFam" id="3.10.120.10:FF:000009">
    <property type="entry name" value="Cytochrome b2, mitochondrial, putative"/>
    <property type="match status" value="1"/>
</dbReference>
<evidence type="ECO:0000256" key="5">
    <source>
        <dbReference type="ARBA" id="ARBA00022448"/>
    </source>
</evidence>
<keyword evidence="10" id="KW-0809">Transit peptide</keyword>
<comment type="similarity">
    <text evidence="15">In the C-terminal section; belongs to the FMN-dependent alpha-hydroxy acid dehydrogenase family.</text>
</comment>
<keyword evidence="5" id="KW-0813">Transport</keyword>
<dbReference type="PANTHER" id="PTHR10578:SF101">
    <property type="entry name" value="L-LACTATE DEHYDROGENASE (CYTOCHROME B2)"/>
    <property type="match status" value="1"/>
</dbReference>
<accession>A0A0D0BH94</accession>
<dbReference type="SUPFAM" id="SSF51395">
    <property type="entry name" value="FMN-linked oxidoreductases"/>
    <property type="match status" value="1"/>
</dbReference>
<evidence type="ECO:0000259" key="24">
    <source>
        <dbReference type="PROSITE" id="PS51349"/>
    </source>
</evidence>
<dbReference type="GO" id="GO:0004460">
    <property type="term" value="F:L-lactate dehydrogenase (cytochrome) activity"/>
    <property type="evidence" value="ECO:0007669"/>
    <property type="project" value="UniProtKB-EC"/>
</dbReference>
<dbReference type="InterPro" id="IPR000262">
    <property type="entry name" value="FMN-dep_DH"/>
</dbReference>
<evidence type="ECO:0000256" key="16">
    <source>
        <dbReference type="ARBA" id="ARBA00061589"/>
    </source>
</evidence>
<keyword evidence="26" id="KW-1185">Reference proteome</keyword>
<dbReference type="SUPFAM" id="SSF55856">
    <property type="entry name" value="Cytochrome b5-like heme/steroid binding domain"/>
    <property type="match status" value="1"/>
</dbReference>
<evidence type="ECO:0000256" key="8">
    <source>
        <dbReference type="ARBA" id="ARBA00022643"/>
    </source>
</evidence>
<keyword evidence="12 22" id="KW-0408">Iron</keyword>
<dbReference type="GO" id="GO:0020037">
    <property type="term" value="F:heme binding"/>
    <property type="evidence" value="ECO:0007669"/>
    <property type="project" value="UniProtKB-UniRule"/>
</dbReference>
<evidence type="ECO:0000259" key="23">
    <source>
        <dbReference type="PROSITE" id="PS50255"/>
    </source>
</evidence>
<dbReference type="PROSITE" id="PS50255">
    <property type="entry name" value="CYTOCHROME_B5_2"/>
    <property type="match status" value="1"/>
</dbReference>
<evidence type="ECO:0000256" key="11">
    <source>
        <dbReference type="ARBA" id="ARBA00023002"/>
    </source>
</evidence>
<dbReference type="GO" id="GO:0006089">
    <property type="term" value="P:lactate metabolic process"/>
    <property type="evidence" value="ECO:0007669"/>
    <property type="project" value="TreeGrafter"/>
</dbReference>
<dbReference type="InterPro" id="IPR037458">
    <property type="entry name" value="L-MDH/L-LDH_FMN-bd"/>
</dbReference>
<keyword evidence="9 22" id="KW-0479">Metal-binding</keyword>
<evidence type="ECO:0000256" key="15">
    <source>
        <dbReference type="ARBA" id="ARBA00061137"/>
    </source>
</evidence>
<dbReference type="Pfam" id="PF01070">
    <property type="entry name" value="FMN_dh"/>
    <property type="match status" value="1"/>
</dbReference>
<dbReference type="PANTHER" id="PTHR10578">
    <property type="entry name" value="S -2-HYDROXY-ACID OXIDASE-RELATED"/>
    <property type="match status" value="1"/>
</dbReference>
<evidence type="ECO:0000256" key="22">
    <source>
        <dbReference type="RuleBase" id="RU362121"/>
    </source>
</evidence>
<keyword evidence="13" id="KW-0496">Mitochondrion</keyword>
<evidence type="ECO:0000256" key="12">
    <source>
        <dbReference type="ARBA" id="ARBA00023004"/>
    </source>
</evidence>
<dbReference type="InterPro" id="IPR018506">
    <property type="entry name" value="Cyt_B5_heme-BS"/>
</dbReference>
<evidence type="ECO:0000256" key="7">
    <source>
        <dbReference type="ARBA" id="ARBA00022630"/>
    </source>
</evidence>
<dbReference type="AlphaFoldDB" id="A0A0D0BH94"/>
<evidence type="ECO:0000256" key="1">
    <source>
        <dbReference type="ARBA" id="ARBA00001917"/>
    </source>
</evidence>
<dbReference type="Gene3D" id="3.20.20.70">
    <property type="entry name" value="Aldolase class I"/>
    <property type="match status" value="1"/>
</dbReference>
<comment type="cofactor">
    <cofactor evidence="2">
        <name>heme b</name>
        <dbReference type="ChEBI" id="CHEBI:60344"/>
    </cofactor>
</comment>
<dbReference type="EMBL" id="KN834819">
    <property type="protein sequence ID" value="KIK54136.1"/>
    <property type="molecule type" value="Genomic_DNA"/>
</dbReference>
<evidence type="ECO:0000256" key="10">
    <source>
        <dbReference type="ARBA" id="ARBA00022946"/>
    </source>
</evidence>
<feature type="domain" description="Cytochrome b5 heme-binding" evidence="23">
    <location>
        <begin position="3"/>
        <end position="80"/>
    </location>
</feature>
<dbReference type="InterPro" id="IPR037396">
    <property type="entry name" value="FMN_HAD"/>
</dbReference>
<reference evidence="25 26" key="1">
    <citation type="submission" date="2014-04" db="EMBL/GenBank/DDBJ databases">
        <title>Evolutionary Origins and Diversification of the Mycorrhizal Mutualists.</title>
        <authorList>
            <consortium name="DOE Joint Genome Institute"/>
            <consortium name="Mycorrhizal Genomics Consortium"/>
            <person name="Kohler A."/>
            <person name="Kuo A."/>
            <person name="Nagy L.G."/>
            <person name="Floudas D."/>
            <person name="Copeland A."/>
            <person name="Barry K.W."/>
            <person name="Cichocki N."/>
            <person name="Veneault-Fourrey C."/>
            <person name="LaButti K."/>
            <person name="Lindquist E.A."/>
            <person name="Lipzen A."/>
            <person name="Lundell T."/>
            <person name="Morin E."/>
            <person name="Murat C."/>
            <person name="Riley R."/>
            <person name="Ohm R."/>
            <person name="Sun H."/>
            <person name="Tunlid A."/>
            <person name="Henrissat B."/>
            <person name="Grigoriev I.V."/>
            <person name="Hibbett D.S."/>
            <person name="Martin F."/>
        </authorList>
    </citation>
    <scope>NUCLEOTIDE SEQUENCE [LARGE SCALE GENOMIC DNA]</scope>
    <source>
        <strain evidence="25 26">FD-317 M1</strain>
    </source>
</reference>
<dbReference type="EC" id="1.1.2.3" evidence="17"/>
<dbReference type="GO" id="GO:0046872">
    <property type="term" value="F:metal ion binding"/>
    <property type="evidence" value="ECO:0007669"/>
    <property type="project" value="UniProtKB-UniRule"/>
</dbReference>
<dbReference type="Gene3D" id="3.10.120.10">
    <property type="entry name" value="Cytochrome b5-like heme/steroid binding domain"/>
    <property type="match status" value="1"/>
</dbReference>
<dbReference type="CDD" id="cd02922">
    <property type="entry name" value="FCB2_FMN"/>
    <property type="match status" value="1"/>
</dbReference>
<dbReference type="Pfam" id="PF00173">
    <property type="entry name" value="Cyt-b5"/>
    <property type="match status" value="1"/>
</dbReference>
<comment type="subcellular location">
    <subcellularLocation>
        <location evidence="3">Mitochondrion intermembrane space</location>
    </subcellularLocation>
</comment>
<keyword evidence="7" id="KW-0285">Flavoprotein</keyword>
<evidence type="ECO:0000256" key="17">
    <source>
        <dbReference type="ARBA" id="ARBA00066458"/>
    </source>
</evidence>
<evidence type="ECO:0000313" key="26">
    <source>
        <dbReference type="Proteomes" id="UP000053593"/>
    </source>
</evidence>
<comment type="subunit">
    <text evidence="4">Homotetramer.</text>
</comment>
<evidence type="ECO:0000256" key="2">
    <source>
        <dbReference type="ARBA" id="ARBA00001970"/>
    </source>
</evidence>
<sequence length="490" mass="53945">MSMPRLTVQEVAKHRDSSSCWVIIKNEVYDVTDFLSNHPGGPGILLKYAGRDATAAYEPIHPPDAIQQNLTPSQCLGPLAQSAQSGAVPDIAPELERTKDEMRVEQTMKQRPPLNQILSLADIETVAKAVLPYSALAFYSAGTDDEISLRENTRAFSRFFFHPRVMRPVSKCDLSTKILGFDSALPLFVSGAAQANLGHPLGELNITRGCGKANIIQMVCGYASIARSEIAAAALPSQTLFLQLYKSTDEEATVKIVQEAEQLGYKAIFLTVDAVVVGNRERDVKSTWTLQAEEGKSRYYNEGDEEEKTNYLGKSALHWNQSRGLDSDMSWELTIPWLRSVTRLPILLKGIQCIQDAVLAADIGIDGIILSNHGGRQLEYSLPPLEVLYRLRQQRPDVFEKLEVYIDGGIRRGTDVVKAICLGATAVGLGRPFLFALSAYGEAGVTKTISILRREIGTAMRLLGASSIRDLNPGLVERVDWEPVTRESKL</sequence>
<evidence type="ECO:0000256" key="14">
    <source>
        <dbReference type="ARBA" id="ARBA00052399"/>
    </source>
</evidence>
<protein>
    <recommendedName>
        <fullName evidence="18">L-lactate dehydrogenase (cytochrome)</fullName>
        <ecNumber evidence="17">1.1.2.3</ecNumber>
    </recommendedName>
    <alternativeName>
        <fullName evidence="20">Cytochrome b2</fullName>
    </alternativeName>
    <alternativeName>
        <fullName evidence="19">Flavocytochrome b2</fullName>
    </alternativeName>
    <alternativeName>
        <fullName evidence="21">L-lactate ferricytochrome c oxidoreductase</fullName>
    </alternativeName>
</protein>
<evidence type="ECO:0000256" key="6">
    <source>
        <dbReference type="ARBA" id="ARBA00022617"/>
    </source>
</evidence>
<keyword evidence="6 22" id="KW-0349">Heme</keyword>
<comment type="catalytic activity">
    <reaction evidence="14">
        <text>(S)-lactate + 2 Fe(III)-[cytochrome c] = 2 Fe(II)-[cytochrome c] + pyruvate + 2 H(+)</text>
        <dbReference type="Rhea" id="RHEA:19909"/>
        <dbReference type="Rhea" id="RHEA-COMP:10350"/>
        <dbReference type="Rhea" id="RHEA-COMP:14399"/>
        <dbReference type="ChEBI" id="CHEBI:15361"/>
        <dbReference type="ChEBI" id="CHEBI:15378"/>
        <dbReference type="ChEBI" id="CHEBI:16651"/>
        <dbReference type="ChEBI" id="CHEBI:29033"/>
        <dbReference type="ChEBI" id="CHEBI:29034"/>
        <dbReference type="EC" id="1.1.2.3"/>
    </reaction>
    <physiologicalReaction direction="left-to-right" evidence="14">
        <dbReference type="Rhea" id="RHEA:19910"/>
    </physiologicalReaction>
</comment>
<evidence type="ECO:0000256" key="4">
    <source>
        <dbReference type="ARBA" id="ARBA00011881"/>
    </source>
</evidence>
<dbReference type="InterPro" id="IPR036400">
    <property type="entry name" value="Cyt_B5-like_heme/steroid_sf"/>
</dbReference>
<organism evidence="25 26">
    <name type="scientific">Collybiopsis luxurians FD-317 M1</name>
    <dbReference type="NCBI Taxonomy" id="944289"/>
    <lineage>
        <taxon>Eukaryota</taxon>
        <taxon>Fungi</taxon>
        <taxon>Dikarya</taxon>
        <taxon>Basidiomycota</taxon>
        <taxon>Agaricomycotina</taxon>
        <taxon>Agaricomycetes</taxon>
        <taxon>Agaricomycetidae</taxon>
        <taxon>Agaricales</taxon>
        <taxon>Marasmiineae</taxon>
        <taxon>Omphalotaceae</taxon>
        <taxon>Collybiopsis</taxon>
        <taxon>Collybiopsis luxurians</taxon>
    </lineage>
</organism>
<evidence type="ECO:0000256" key="19">
    <source>
        <dbReference type="ARBA" id="ARBA00075949"/>
    </source>
</evidence>
<dbReference type="InterPro" id="IPR008259">
    <property type="entry name" value="FMN_hydac_DH_AS"/>
</dbReference>
<dbReference type="SMART" id="SM01117">
    <property type="entry name" value="Cyt-b5"/>
    <property type="match status" value="1"/>
</dbReference>
<keyword evidence="11" id="KW-0560">Oxidoreductase</keyword>
<dbReference type="OrthoDB" id="1925334at2759"/>
<dbReference type="GO" id="GO:0005758">
    <property type="term" value="C:mitochondrial intermembrane space"/>
    <property type="evidence" value="ECO:0007669"/>
    <property type="project" value="UniProtKB-SubCell"/>
</dbReference>
<dbReference type="PROSITE" id="PS00557">
    <property type="entry name" value="FMN_HYDROXY_ACID_DH_1"/>
    <property type="match status" value="1"/>
</dbReference>
<evidence type="ECO:0000256" key="21">
    <source>
        <dbReference type="ARBA" id="ARBA00078938"/>
    </source>
</evidence>
<evidence type="ECO:0000256" key="3">
    <source>
        <dbReference type="ARBA" id="ARBA00004569"/>
    </source>
</evidence>